<gene>
    <name evidence="1" type="ORF">ATN07_33145</name>
</gene>
<evidence type="ECO:0000313" key="1">
    <source>
        <dbReference type="EMBL" id="AND28559.1"/>
    </source>
</evidence>
<name>A0A160LK15_BACTI</name>
<sequence length="63" mass="7432">MRFHEEFTRCECGSAYLKKEICVLANYEKDSAEKVVGFNELPEKNEIRYTCSNCNKLIHITRE</sequence>
<accession>A0A160LK15</accession>
<geneLocation type="plasmid" evidence="1">
    <name>pAM65-52-3-235K</name>
</geneLocation>
<proteinExistence type="predicted"/>
<organism evidence="1">
    <name type="scientific">Bacillus thuringiensis subsp. israelensis</name>
    <dbReference type="NCBI Taxonomy" id="1430"/>
    <lineage>
        <taxon>Bacteria</taxon>
        <taxon>Bacillati</taxon>
        <taxon>Bacillota</taxon>
        <taxon>Bacilli</taxon>
        <taxon>Bacillales</taxon>
        <taxon>Bacillaceae</taxon>
        <taxon>Bacillus</taxon>
        <taxon>Bacillus cereus group</taxon>
    </lineage>
</organism>
<dbReference type="RefSeq" id="WP_001210920.1">
    <property type="nucleotide sequence ID" value="NZ_CP013278.1"/>
</dbReference>
<dbReference type="EMBL" id="CP013278">
    <property type="protein sequence ID" value="AND28559.1"/>
    <property type="molecule type" value="Genomic_DNA"/>
</dbReference>
<protein>
    <submittedName>
        <fullName evidence="1">Uncharacterized protein</fullName>
    </submittedName>
</protein>
<reference evidence="1" key="1">
    <citation type="journal article" date="2017" name="Res. Microbiol.">
        <title>Comparative genomics of extrachromosomal elements in Bacillus thuringiensis subsp. israelensis.</title>
        <authorList>
            <person name="Bolotin A."/>
            <person name="Gillis A."/>
            <person name="Sanchis V."/>
            <person name="Nielsen-LeRoux C."/>
            <person name="Mahillon J."/>
            <person name="Lereclus D."/>
            <person name="Sorokin A."/>
        </authorList>
    </citation>
    <scope>NUCLEOTIDE SEQUENCE</scope>
    <source>
        <strain evidence="1">AM65-52</strain>
        <plasmid evidence="1">pAM65-52-3-235K</plasmid>
    </source>
</reference>
<dbReference type="PATRIC" id="fig|1430.6.peg.2077"/>
<keyword evidence="1" id="KW-0614">Plasmid</keyword>
<dbReference type="AlphaFoldDB" id="A0A160LK15"/>